<protein>
    <recommendedName>
        <fullName evidence="4">Transferrin-binding protein B C-lobe/N-lobe beta barrel domain-containing protein</fullName>
    </recommendedName>
</protein>
<feature type="compositionally biased region" description="Low complexity" evidence="1">
    <location>
        <begin position="25"/>
        <end position="40"/>
    </location>
</feature>
<gene>
    <name evidence="2" type="ORF">SAMN06295987_101152</name>
</gene>
<feature type="region of interest" description="Disordered" evidence="1">
    <location>
        <begin position="24"/>
        <end position="49"/>
    </location>
</feature>
<keyword evidence="3" id="KW-1185">Reference proteome</keyword>
<evidence type="ECO:0000313" key="3">
    <source>
        <dbReference type="Proteomes" id="UP000190989"/>
    </source>
</evidence>
<reference evidence="3" key="1">
    <citation type="submission" date="2017-02" db="EMBL/GenBank/DDBJ databases">
        <authorList>
            <person name="Varghese N."/>
            <person name="Submissions S."/>
        </authorList>
    </citation>
    <scope>NUCLEOTIDE SEQUENCE [LARGE SCALE GENOMIC DNA]</scope>
    <source>
        <strain evidence="3">SM117</strain>
    </source>
</reference>
<dbReference type="RefSeq" id="WP_139383879.1">
    <property type="nucleotide sequence ID" value="NZ_FVZE01000001.1"/>
</dbReference>
<dbReference type="STRING" id="428990.SAMN06295987_101152"/>
<dbReference type="PROSITE" id="PS51257">
    <property type="entry name" value="PROKAR_LIPOPROTEIN"/>
    <property type="match status" value="1"/>
</dbReference>
<evidence type="ECO:0000313" key="2">
    <source>
        <dbReference type="EMBL" id="SLJ86244.1"/>
    </source>
</evidence>
<organism evidence="2 3">
    <name type="scientific">Novosphingobium mathurense</name>
    <dbReference type="NCBI Taxonomy" id="428990"/>
    <lineage>
        <taxon>Bacteria</taxon>
        <taxon>Pseudomonadati</taxon>
        <taxon>Pseudomonadota</taxon>
        <taxon>Alphaproteobacteria</taxon>
        <taxon>Sphingomonadales</taxon>
        <taxon>Sphingomonadaceae</taxon>
        <taxon>Novosphingobium</taxon>
    </lineage>
</organism>
<dbReference type="Proteomes" id="UP000190989">
    <property type="component" value="Unassembled WGS sequence"/>
</dbReference>
<name>A0A1U6GRX9_9SPHN</name>
<sequence>MNISRKSLNLSCLLLGLSGCGGEENSGSVSSPTPTASPTEIPSPIPTSTPEVTEEFAFTEPFSLQTSLGYSATIFEGNGTSVIEGAALFAGDDLAYLTLRLDPDAITYAFPGIISKTYTNDTLQTGPIWHIYGDTEDRLIIEHDAKSAILVTRLTKSESSYFGQIGERIVYRQAIFGHDEPFDLPTRDFSGYEGRAYGYFEAENLADKQVIGTCNFHYTPSDNRISGSASFESQTVQIASMSFVGSPDRENKTFSGNVTDASYGYSGTFYGRFFSPNSSAGFVFEVRNASDEKVIGHCLGSLKGV</sequence>
<proteinExistence type="predicted"/>
<evidence type="ECO:0008006" key="4">
    <source>
        <dbReference type="Google" id="ProtNLM"/>
    </source>
</evidence>
<evidence type="ECO:0000256" key="1">
    <source>
        <dbReference type="SAM" id="MobiDB-lite"/>
    </source>
</evidence>
<dbReference type="EMBL" id="FVZE01000001">
    <property type="protein sequence ID" value="SLJ86244.1"/>
    <property type="molecule type" value="Genomic_DNA"/>
</dbReference>
<accession>A0A1U6GRX9</accession>
<dbReference type="AlphaFoldDB" id="A0A1U6GRX9"/>